<feature type="compositionally biased region" description="Low complexity" evidence="1">
    <location>
        <begin position="65"/>
        <end position="77"/>
    </location>
</feature>
<evidence type="ECO:0000256" key="1">
    <source>
        <dbReference type="SAM" id="MobiDB-lite"/>
    </source>
</evidence>
<proteinExistence type="predicted"/>
<dbReference type="EMBL" id="JACOFV010000019">
    <property type="protein sequence ID" value="MBC3863973.1"/>
    <property type="molecule type" value="Genomic_DNA"/>
</dbReference>
<evidence type="ECO:0000313" key="3">
    <source>
        <dbReference type="Proteomes" id="UP000634011"/>
    </source>
</evidence>
<comment type="caution">
    <text evidence="2">The sequence shown here is derived from an EMBL/GenBank/DDBJ whole genome shotgun (WGS) entry which is preliminary data.</text>
</comment>
<evidence type="ECO:0008006" key="4">
    <source>
        <dbReference type="Google" id="ProtNLM"/>
    </source>
</evidence>
<feature type="region of interest" description="Disordered" evidence="1">
    <location>
        <begin position="19"/>
        <end position="77"/>
    </location>
</feature>
<evidence type="ECO:0000313" key="2">
    <source>
        <dbReference type="EMBL" id="MBC3863973.1"/>
    </source>
</evidence>
<dbReference type="AlphaFoldDB" id="A0A923HK88"/>
<dbReference type="RefSeq" id="WP_186913912.1">
    <property type="nucleotide sequence ID" value="NZ_JACOFV010000019.1"/>
</dbReference>
<reference evidence="2" key="1">
    <citation type="submission" date="2020-08" db="EMBL/GenBank/DDBJ databases">
        <title>Novel species isolated from subtropical streams in China.</title>
        <authorList>
            <person name="Lu H."/>
        </authorList>
    </citation>
    <scope>NUCLEOTIDE SEQUENCE</scope>
    <source>
        <strain evidence="2">KACC 12607</strain>
    </source>
</reference>
<keyword evidence="3" id="KW-1185">Reference proteome</keyword>
<organism evidence="2 3">
    <name type="scientific">Undibacterium jejuense</name>
    <dbReference type="NCBI Taxonomy" id="1344949"/>
    <lineage>
        <taxon>Bacteria</taxon>
        <taxon>Pseudomonadati</taxon>
        <taxon>Pseudomonadota</taxon>
        <taxon>Betaproteobacteria</taxon>
        <taxon>Burkholderiales</taxon>
        <taxon>Oxalobacteraceae</taxon>
        <taxon>Undibacterium</taxon>
    </lineage>
</organism>
<dbReference type="PROSITE" id="PS51257">
    <property type="entry name" value="PROKAR_LIPOPROTEIN"/>
    <property type="match status" value="1"/>
</dbReference>
<name>A0A923HK88_9BURK</name>
<dbReference type="Proteomes" id="UP000634011">
    <property type="component" value="Unassembled WGS sequence"/>
</dbReference>
<accession>A0A923HK88</accession>
<feature type="compositionally biased region" description="Polar residues" evidence="1">
    <location>
        <begin position="19"/>
        <end position="30"/>
    </location>
</feature>
<gene>
    <name evidence="2" type="ORF">H8K32_17845</name>
</gene>
<sequence>MKKIALIALFTLTACSTPDVQQSSRKTSIAQEEDYVTGSHIPHRSSSQPIQALDKQQVGDIQRQLSPLSVPSSSSSR</sequence>
<protein>
    <recommendedName>
        <fullName evidence="4">Lipoprotein</fullName>
    </recommendedName>
</protein>